<dbReference type="Gene3D" id="3.55.10.10">
    <property type="entry name" value="Archease domain"/>
    <property type="match status" value="1"/>
</dbReference>
<reference evidence="6" key="2">
    <citation type="journal article" date="2014" name="ISME J.">
        <title>Microbial stratification in low pH oxic and suboxic macroscopic growths along an acid mine drainage.</title>
        <authorList>
            <person name="Mendez-Garcia C."/>
            <person name="Mesa V."/>
            <person name="Sprenger R.R."/>
            <person name="Richter M."/>
            <person name="Diez M.S."/>
            <person name="Solano J."/>
            <person name="Bargiela R."/>
            <person name="Golyshina O.V."/>
            <person name="Manteca A."/>
            <person name="Ramos J.L."/>
            <person name="Gallego J.R."/>
            <person name="Llorente I."/>
            <person name="Martins Dos Santos V.A."/>
            <person name="Jensen O.N."/>
            <person name="Pelaez A.I."/>
            <person name="Sanchez J."/>
            <person name="Ferrer M."/>
        </authorList>
    </citation>
    <scope>NUCLEOTIDE SEQUENCE</scope>
</reference>
<sequence>MTDLRTVRPIAERAVSASAADPPELVVAFLTALLQQFAEDGFVARRIAVRPLGTPPTSLVAALSGETFDPDRHPARTEVKAVT</sequence>
<comment type="similarity">
    <text evidence="1">Belongs to the archease family.</text>
</comment>
<evidence type="ECO:0000256" key="3">
    <source>
        <dbReference type="ARBA" id="ARBA00022723"/>
    </source>
</evidence>
<dbReference type="GO" id="GO:0008033">
    <property type="term" value="P:tRNA processing"/>
    <property type="evidence" value="ECO:0007669"/>
    <property type="project" value="UniProtKB-KW"/>
</dbReference>
<dbReference type="AlphaFoldDB" id="T1CUP0"/>
<dbReference type="PANTHER" id="PTHR12682:SF11">
    <property type="entry name" value="PROTEIN ARCHEASE"/>
    <property type="match status" value="1"/>
</dbReference>
<keyword evidence="3" id="KW-0479">Metal-binding</keyword>
<evidence type="ECO:0000259" key="5">
    <source>
        <dbReference type="Pfam" id="PF01951"/>
    </source>
</evidence>
<feature type="non-terminal residue" evidence="6">
    <location>
        <position position="83"/>
    </location>
</feature>
<gene>
    <name evidence="6" type="ORF">B1B_03628</name>
</gene>
<comment type="caution">
    <text evidence="6">The sequence shown here is derived from an EMBL/GenBank/DDBJ whole genome shotgun (WGS) entry which is preliminary data.</text>
</comment>
<dbReference type="SUPFAM" id="SSF69819">
    <property type="entry name" value="MTH1598-like"/>
    <property type="match status" value="1"/>
</dbReference>
<accession>T1CUP0</accession>
<evidence type="ECO:0000256" key="1">
    <source>
        <dbReference type="ARBA" id="ARBA00007963"/>
    </source>
</evidence>
<evidence type="ECO:0000256" key="2">
    <source>
        <dbReference type="ARBA" id="ARBA00022694"/>
    </source>
</evidence>
<keyword evidence="6" id="KW-0808">Transferase</keyword>
<dbReference type="GO" id="GO:0008168">
    <property type="term" value="F:methyltransferase activity"/>
    <property type="evidence" value="ECO:0007669"/>
    <property type="project" value="UniProtKB-KW"/>
</dbReference>
<keyword evidence="2" id="KW-0819">tRNA processing</keyword>
<dbReference type="GO" id="GO:0032259">
    <property type="term" value="P:methylation"/>
    <property type="evidence" value="ECO:0007669"/>
    <property type="project" value="UniProtKB-KW"/>
</dbReference>
<organism evidence="6">
    <name type="scientific">mine drainage metagenome</name>
    <dbReference type="NCBI Taxonomy" id="410659"/>
    <lineage>
        <taxon>unclassified sequences</taxon>
        <taxon>metagenomes</taxon>
        <taxon>ecological metagenomes</taxon>
    </lineage>
</organism>
<dbReference type="EMBL" id="AUZY01002240">
    <property type="protein sequence ID" value="EQD72669.1"/>
    <property type="molecule type" value="Genomic_DNA"/>
</dbReference>
<dbReference type="InterPro" id="IPR023572">
    <property type="entry name" value="Archease_dom"/>
</dbReference>
<dbReference type="Pfam" id="PF01951">
    <property type="entry name" value="Archease"/>
    <property type="match status" value="1"/>
</dbReference>
<evidence type="ECO:0000256" key="4">
    <source>
        <dbReference type="ARBA" id="ARBA00022837"/>
    </source>
</evidence>
<keyword evidence="6" id="KW-0489">Methyltransferase</keyword>
<name>T1CUP0_9ZZZZ</name>
<dbReference type="PANTHER" id="PTHR12682">
    <property type="entry name" value="ARCHEASE"/>
    <property type="match status" value="1"/>
</dbReference>
<keyword evidence="4" id="KW-0106">Calcium</keyword>
<protein>
    <submittedName>
        <fullName evidence="6">Archease, tRNA m5C methyltransferase chaperone</fullName>
    </submittedName>
</protein>
<dbReference type="GO" id="GO:0046872">
    <property type="term" value="F:metal ion binding"/>
    <property type="evidence" value="ECO:0007669"/>
    <property type="project" value="UniProtKB-KW"/>
</dbReference>
<evidence type="ECO:0000313" key="6">
    <source>
        <dbReference type="EMBL" id="EQD72669.1"/>
    </source>
</evidence>
<reference evidence="6" key="1">
    <citation type="submission" date="2013-08" db="EMBL/GenBank/DDBJ databases">
        <authorList>
            <person name="Mendez C."/>
            <person name="Richter M."/>
            <person name="Ferrer M."/>
            <person name="Sanchez J."/>
        </authorList>
    </citation>
    <scope>NUCLEOTIDE SEQUENCE</scope>
</reference>
<proteinExistence type="inferred from homology"/>
<feature type="domain" description="Archease" evidence="5">
    <location>
        <begin position="1"/>
        <end position="83"/>
    </location>
</feature>
<dbReference type="InterPro" id="IPR002804">
    <property type="entry name" value="Archease"/>
</dbReference>
<dbReference type="InterPro" id="IPR036820">
    <property type="entry name" value="Archease_dom_sf"/>
</dbReference>